<protein>
    <recommendedName>
        <fullName evidence="5">Peptidase A1 domain-containing protein</fullName>
    </recommendedName>
</protein>
<evidence type="ECO:0000313" key="6">
    <source>
        <dbReference type="EMBL" id="KDQ14862.1"/>
    </source>
</evidence>
<keyword evidence="3" id="KW-1133">Transmembrane helix</keyword>
<accession>A0A067MSR3</accession>
<reference evidence="7" key="1">
    <citation type="journal article" date="2014" name="Proc. Natl. Acad. Sci. U.S.A.">
        <title>Extensive sampling of basidiomycete genomes demonstrates inadequacy of the white-rot/brown-rot paradigm for wood decay fungi.</title>
        <authorList>
            <person name="Riley R."/>
            <person name="Salamov A.A."/>
            <person name="Brown D.W."/>
            <person name="Nagy L.G."/>
            <person name="Floudas D."/>
            <person name="Held B.W."/>
            <person name="Levasseur A."/>
            <person name="Lombard V."/>
            <person name="Morin E."/>
            <person name="Otillar R."/>
            <person name="Lindquist E.A."/>
            <person name="Sun H."/>
            <person name="LaButti K.M."/>
            <person name="Schmutz J."/>
            <person name="Jabbour D."/>
            <person name="Luo H."/>
            <person name="Baker S.E."/>
            <person name="Pisabarro A.G."/>
            <person name="Walton J.D."/>
            <person name="Blanchette R.A."/>
            <person name="Henrissat B."/>
            <person name="Martin F."/>
            <person name="Cullen D."/>
            <person name="Hibbett D.S."/>
            <person name="Grigoriev I.V."/>
        </authorList>
    </citation>
    <scope>NUCLEOTIDE SEQUENCE [LARGE SCALE GENOMIC DNA]</scope>
    <source>
        <strain evidence="7">FD-172 SS1</strain>
    </source>
</reference>
<feature type="signal peptide" evidence="4">
    <location>
        <begin position="1"/>
        <end position="24"/>
    </location>
</feature>
<sequence length="599" mass="62806">MYTPQRSFFFLVLLALSFAPSAWCLEIYAPRGPSLKLRPVVAHRNSSLVPSIPARAFTRDVRPLALTLRKVEGAGIGSGGDHALSARLAARGTVGVVAATFSNQLYNVLLAVGAWNFQVALDTASSDFWLLSSTCSTAQCKGQPLYPSAYYSPTFVGVNSNLTAFNESFADGSAVQGFVARETVSLAGFQVPQQALALVQTSNSTLPPKVSGLLGLGFPRLSGISRSTSNAPPIISSLVQSGQLAYPLFGLSVAPQGTSTLSLGAIDSSVIPNVTSIEWLPVVPFSPAVNGTSTSAYLQWAVQLASMSLNGTAIPLHPTYPNITGPSPLALFDIGTSGIYGPYQDVAQIFARIQDSRLVGDGVWAIPCAGAQPLTLVFQQKNITIQPSDMLIGVVSGTPNMCLSWPVALAPSSDGIDWQFGSPFLKNVYSIFSYGIDGIEPPMIGLYPLSNVTTSTQAPQVISQALSAASATVYSTLPNVLLPAPTYTTPPYLFDTLAPSPTLGQLPLSEMGVSTYKPLITAPAITYLPTVSPPPSVIVVNFTDRSGVVHVSTSMLPHNTAVLGRPSGSSRTISLSWTSTLFAVSAALLCSALAGLFVI</sequence>
<feature type="transmembrane region" description="Helical" evidence="3">
    <location>
        <begin position="575"/>
        <end position="598"/>
    </location>
</feature>
<dbReference type="Pfam" id="PF00026">
    <property type="entry name" value="Asp"/>
    <property type="match status" value="1"/>
</dbReference>
<dbReference type="SUPFAM" id="SSF50630">
    <property type="entry name" value="Acid proteases"/>
    <property type="match status" value="1"/>
</dbReference>
<evidence type="ECO:0000259" key="5">
    <source>
        <dbReference type="PROSITE" id="PS51767"/>
    </source>
</evidence>
<dbReference type="InterPro" id="IPR021109">
    <property type="entry name" value="Peptidase_aspartic_dom_sf"/>
</dbReference>
<feature type="chain" id="PRO_5001641600" description="Peptidase A1 domain-containing protein" evidence="4">
    <location>
        <begin position="25"/>
        <end position="599"/>
    </location>
</feature>
<dbReference type="PANTHER" id="PTHR47966:SF74">
    <property type="entry name" value="AGR407CP"/>
    <property type="match status" value="1"/>
</dbReference>
<dbReference type="PROSITE" id="PS51767">
    <property type="entry name" value="PEPTIDASE_A1"/>
    <property type="match status" value="1"/>
</dbReference>
<gene>
    <name evidence="6" type="ORF">BOTBODRAFT_55061</name>
</gene>
<dbReference type="OrthoDB" id="771136at2759"/>
<evidence type="ECO:0000313" key="7">
    <source>
        <dbReference type="Proteomes" id="UP000027195"/>
    </source>
</evidence>
<dbReference type="InterPro" id="IPR001461">
    <property type="entry name" value="Aspartic_peptidase_A1"/>
</dbReference>
<dbReference type="GO" id="GO:0006508">
    <property type="term" value="P:proteolysis"/>
    <property type="evidence" value="ECO:0007669"/>
    <property type="project" value="InterPro"/>
</dbReference>
<keyword evidence="7" id="KW-1185">Reference proteome</keyword>
<feature type="active site" evidence="2">
    <location>
        <position position="333"/>
    </location>
</feature>
<proteinExistence type="inferred from homology"/>
<dbReference type="GO" id="GO:0004190">
    <property type="term" value="F:aspartic-type endopeptidase activity"/>
    <property type="evidence" value="ECO:0007669"/>
    <property type="project" value="InterPro"/>
</dbReference>
<feature type="active site" evidence="2">
    <location>
        <position position="122"/>
    </location>
</feature>
<dbReference type="InterPro" id="IPR033121">
    <property type="entry name" value="PEPTIDASE_A1"/>
</dbReference>
<dbReference type="PRINTS" id="PR00792">
    <property type="entry name" value="PEPSIN"/>
</dbReference>
<dbReference type="Proteomes" id="UP000027195">
    <property type="component" value="Unassembled WGS sequence"/>
</dbReference>
<evidence type="ECO:0000256" key="4">
    <source>
        <dbReference type="SAM" id="SignalP"/>
    </source>
</evidence>
<dbReference type="AlphaFoldDB" id="A0A067MSR3"/>
<dbReference type="InterPro" id="IPR034164">
    <property type="entry name" value="Pepsin-like_dom"/>
</dbReference>
<dbReference type="InParanoid" id="A0A067MSR3"/>
<organism evidence="6 7">
    <name type="scientific">Botryobasidium botryosum (strain FD-172 SS1)</name>
    <dbReference type="NCBI Taxonomy" id="930990"/>
    <lineage>
        <taxon>Eukaryota</taxon>
        <taxon>Fungi</taxon>
        <taxon>Dikarya</taxon>
        <taxon>Basidiomycota</taxon>
        <taxon>Agaricomycotina</taxon>
        <taxon>Agaricomycetes</taxon>
        <taxon>Cantharellales</taxon>
        <taxon>Botryobasidiaceae</taxon>
        <taxon>Botryobasidium</taxon>
    </lineage>
</organism>
<evidence type="ECO:0000256" key="2">
    <source>
        <dbReference type="PIRSR" id="PIRSR601461-1"/>
    </source>
</evidence>
<name>A0A067MSR3_BOTB1</name>
<keyword evidence="4" id="KW-0732">Signal</keyword>
<dbReference type="EMBL" id="KL198035">
    <property type="protein sequence ID" value="KDQ14862.1"/>
    <property type="molecule type" value="Genomic_DNA"/>
</dbReference>
<dbReference type="HOGENOM" id="CLU_037038_0_0_1"/>
<feature type="domain" description="Peptidase A1" evidence="5">
    <location>
        <begin position="106"/>
        <end position="447"/>
    </location>
</feature>
<comment type="similarity">
    <text evidence="1">Belongs to the peptidase A1 family.</text>
</comment>
<dbReference type="CDD" id="cd05471">
    <property type="entry name" value="pepsin_like"/>
    <property type="match status" value="1"/>
</dbReference>
<evidence type="ECO:0000256" key="1">
    <source>
        <dbReference type="ARBA" id="ARBA00007447"/>
    </source>
</evidence>
<dbReference type="PANTHER" id="PTHR47966">
    <property type="entry name" value="BETA-SITE APP-CLEAVING ENZYME, ISOFORM A-RELATED"/>
    <property type="match status" value="1"/>
</dbReference>
<evidence type="ECO:0000256" key="3">
    <source>
        <dbReference type="SAM" id="Phobius"/>
    </source>
</evidence>
<keyword evidence="3" id="KW-0472">Membrane</keyword>
<keyword evidence="3" id="KW-0812">Transmembrane</keyword>
<dbReference type="Gene3D" id="2.40.70.10">
    <property type="entry name" value="Acid Proteases"/>
    <property type="match status" value="2"/>
</dbReference>
<dbReference type="STRING" id="930990.A0A067MSR3"/>